<feature type="region of interest" description="Disordered" evidence="1">
    <location>
        <begin position="1"/>
        <end position="42"/>
    </location>
</feature>
<dbReference type="EMBL" id="WSZM01001101">
    <property type="protein sequence ID" value="KAF4028285.1"/>
    <property type="molecule type" value="Genomic_DNA"/>
</dbReference>
<organism evidence="2 4">
    <name type="scientific">Phytophthora infestans</name>
    <name type="common">Potato late blight agent</name>
    <name type="synonym">Botrytis infestans</name>
    <dbReference type="NCBI Taxonomy" id="4787"/>
    <lineage>
        <taxon>Eukaryota</taxon>
        <taxon>Sar</taxon>
        <taxon>Stramenopiles</taxon>
        <taxon>Oomycota</taxon>
        <taxon>Peronosporomycetes</taxon>
        <taxon>Peronosporales</taxon>
        <taxon>Peronosporaceae</taxon>
        <taxon>Phytophthora</taxon>
    </lineage>
</organism>
<evidence type="ECO:0000313" key="2">
    <source>
        <dbReference type="EMBL" id="KAF4028285.1"/>
    </source>
</evidence>
<reference evidence="2" key="1">
    <citation type="submission" date="2020-04" db="EMBL/GenBank/DDBJ databases">
        <title>Hybrid Assembly of Korean Phytophthora infestans isolates.</title>
        <authorList>
            <person name="Prokchorchik M."/>
            <person name="Lee Y."/>
            <person name="Seo J."/>
            <person name="Cho J.-H."/>
            <person name="Park Y.-E."/>
            <person name="Jang D.-C."/>
            <person name="Im J.-S."/>
            <person name="Choi J.-G."/>
            <person name="Park H.-J."/>
            <person name="Lee G.-B."/>
            <person name="Lee Y.-G."/>
            <person name="Hong S.-Y."/>
            <person name="Cho K."/>
            <person name="Sohn K.H."/>
        </authorList>
    </citation>
    <scope>NUCLEOTIDE SEQUENCE</scope>
    <source>
        <strain evidence="2">KR_1_A1</strain>
    </source>
</reference>
<dbReference type="AlphaFoldDB" id="A0A833SHR7"/>
<name>A0A833SHR7_PHYIN</name>
<dbReference type="EMBL" id="WSZM01000604">
    <property type="protein sequence ID" value="KAF4031008.1"/>
    <property type="molecule type" value="Genomic_DNA"/>
</dbReference>
<keyword evidence="4" id="KW-1185">Reference proteome</keyword>
<evidence type="ECO:0000313" key="3">
    <source>
        <dbReference type="EMBL" id="KAF4031008.1"/>
    </source>
</evidence>
<dbReference type="Proteomes" id="UP000602510">
    <property type="component" value="Unassembled WGS sequence"/>
</dbReference>
<sequence length="129" mass="14965">MVSTTLPLRNSTSPTEPQSESPIRKTKRARNATSSSTIIQRRKKAEIETLRKESARLQACITHLSTSGGQKKPLAITKRDEIQSESHRHAFYQYRQRHQSEQMNRKLKEKLKREESTASKFVFFLSEMC</sequence>
<comment type="caution">
    <text evidence="2">The sequence shown here is derived from an EMBL/GenBank/DDBJ whole genome shotgun (WGS) entry which is preliminary data.</text>
</comment>
<gene>
    <name evidence="3" type="ORF">GN244_ATG17100</name>
    <name evidence="2" type="ORF">GN244_ATG20066</name>
</gene>
<protein>
    <submittedName>
        <fullName evidence="2">Uncharacterized protein</fullName>
    </submittedName>
</protein>
<evidence type="ECO:0000256" key="1">
    <source>
        <dbReference type="SAM" id="MobiDB-lite"/>
    </source>
</evidence>
<accession>A0A833SHR7</accession>
<feature type="compositionally biased region" description="Polar residues" evidence="1">
    <location>
        <begin position="1"/>
        <end position="10"/>
    </location>
</feature>
<feature type="compositionally biased region" description="Low complexity" evidence="1">
    <location>
        <begin position="11"/>
        <end position="21"/>
    </location>
</feature>
<evidence type="ECO:0000313" key="4">
    <source>
        <dbReference type="Proteomes" id="UP000602510"/>
    </source>
</evidence>
<proteinExistence type="predicted"/>